<keyword evidence="2" id="KW-1185">Reference proteome</keyword>
<dbReference type="AlphaFoldDB" id="A0A151PBQ1"/>
<evidence type="ECO:0000313" key="2">
    <source>
        <dbReference type="Proteomes" id="UP000050525"/>
    </source>
</evidence>
<organism evidence="1 2">
    <name type="scientific">Alligator mississippiensis</name>
    <name type="common">American alligator</name>
    <dbReference type="NCBI Taxonomy" id="8496"/>
    <lineage>
        <taxon>Eukaryota</taxon>
        <taxon>Metazoa</taxon>
        <taxon>Chordata</taxon>
        <taxon>Craniata</taxon>
        <taxon>Vertebrata</taxon>
        <taxon>Euteleostomi</taxon>
        <taxon>Archelosauria</taxon>
        <taxon>Archosauria</taxon>
        <taxon>Crocodylia</taxon>
        <taxon>Alligatoridae</taxon>
        <taxon>Alligatorinae</taxon>
        <taxon>Alligator</taxon>
    </lineage>
</organism>
<proteinExistence type="predicted"/>
<name>A0A151PBQ1_ALLMI</name>
<dbReference type="EMBL" id="AKHW03000533">
    <property type="protein sequence ID" value="KYO46185.1"/>
    <property type="molecule type" value="Genomic_DNA"/>
</dbReference>
<protein>
    <submittedName>
        <fullName evidence="1">Uncharacterized protein</fullName>
    </submittedName>
</protein>
<comment type="caution">
    <text evidence="1">The sequence shown here is derived from an EMBL/GenBank/DDBJ whole genome shotgun (WGS) entry which is preliminary data.</text>
</comment>
<gene>
    <name evidence="1" type="ORF">Y1Q_0021733</name>
</gene>
<dbReference type="Proteomes" id="UP000050525">
    <property type="component" value="Unassembled WGS sequence"/>
</dbReference>
<reference evidence="1 2" key="1">
    <citation type="journal article" date="2012" name="Genome Biol.">
        <title>Sequencing three crocodilian genomes to illuminate the evolution of archosaurs and amniotes.</title>
        <authorList>
            <person name="St John J.A."/>
            <person name="Braun E.L."/>
            <person name="Isberg S.R."/>
            <person name="Miles L.G."/>
            <person name="Chong A.Y."/>
            <person name="Gongora J."/>
            <person name="Dalzell P."/>
            <person name="Moran C."/>
            <person name="Bed'hom B."/>
            <person name="Abzhanov A."/>
            <person name="Burgess S.C."/>
            <person name="Cooksey A.M."/>
            <person name="Castoe T.A."/>
            <person name="Crawford N.G."/>
            <person name="Densmore L.D."/>
            <person name="Drew J.C."/>
            <person name="Edwards S.V."/>
            <person name="Faircloth B.C."/>
            <person name="Fujita M.K."/>
            <person name="Greenwold M.J."/>
            <person name="Hoffmann F.G."/>
            <person name="Howard J.M."/>
            <person name="Iguchi T."/>
            <person name="Janes D.E."/>
            <person name="Khan S.Y."/>
            <person name="Kohno S."/>
            <person name="de Koning A.J."/>
            <person name="Lance S.L."/>
            <person name="McCarthy F.M."/>
            <person name="McCormack J.E."/>
            <person name="Merchant M.E."/>
            <person name="Peterson D.G."/>
            <person name="Pollock D.D."/>
            <person name="Pourmand N."/>
            <person name="Raney B.J."/>
            <person name="Roessler K.A."/>
            <person name="Sanford J.R."/>
            <person name="Sawyer R.H."/>
            <person name="Schmidt C.J."/>
            <person name="Triplett E.W."/>
            <person name="Tuberville T.D."/>
            <person name="Venegas-Anaya M."/>
            <person name="Howard J.T."/>
            <person name="Jarvis E.D."/>
            <person name="Guillette L.J.Jr."/>
            <person name="Glenn T.C."/>
            <person name="Green R.E."/>
            <person name="Ray D.A."/>
        </authorList>
    </citation>
    <scope>NUCLEOTIDE SEQUENCE [LARGE SCALE GENOMIC DNA]</scope>
    <source>
        <strain evidence="1">KSC_2009_1</strain>
    </source>
</reference>
<sequence length="69" mass="8039">MQQRMQEATQVQAAALFLKRHPASSRHRGAVGFLRVREEHKTITAQRWTLSQENSFLSKKCNVLKHPRI</sequence>
<accession>A0A151PBQ1</accession>
<evidence type="ECO:0000313" key="1">
    <source>
        <dbReference type="EMBL" id="KYO46185.1"/>
    </source>
</evidence>